<evidence type="ECO:0000313" key="2">
    <source>
        <dbReference type="EMBL" id="GAA2037984.1"/>
    </source>
</evidence>
<protein>
    <submittedName>
        <fullName evidence="2">Uncharacterized protein</fullName>
    </submittedName>
</protein>
<proteinExistence type="predicted"/>
<keyword evidence="3" id="KW-1185">Reference proteome</keyword>
<dbReference type="Proteomes" id="UP001501461">
    <property type="component" value="Unassembled WGS sequence"/>
</dbReference>
<sequence>MELESTRALQEQLPNSPKKVLGDSSTHVITVPGRHDTMFTTPEYGITLAQKVLTNLESEGYK</sequence>
<gene>
    <name evidence="2" type="ORF">GCM10009720_18060</name>
</gene>
<name>A0ABP5G2Y3_9MICC</name>
<reference evidence="3" key="1">
    <citation type="journal article" date="2019" name="Int. J. Syst. Evol. Microbiol.">
        <title>The Global Catalogue of Microorganisms (GCM) 10K type strain sequencing project: providing services to taxonomists for standard genome sequencing and annotation.</title>
        <authorList>
            <consortium name="The Broad Institute Genomics Platform"/>
            <consortium name="The Broad Institute Genome Sequencing Center for Infectious Disease"/>
            <person name="Wu L."/>
            <person name="Ma J."/>
        </authorList>
    </citation>
    <scope>NUCLEOTIDE SEQUENCE [LARGE SCALE GENOMIC DNA]</scope>
    <source>
        <strain evidence="3">JCM 13595</strain>
    </source>
</reference>
<feature type="region of interest" description="Disordered" evidence="1">
    <location>
        <begin position="1"/>
        <end position="24"/>
    </location>
</feature>
<organism evidence="2 3">
    <name type="scientific">Yaniella flava</name>
    <dbReference type="NCBI Taxonomy" id="287930"/>
    <lineage>
        <taxon>Bacteria</taxon>
        <taxon>Bacillati</taxon>
        <taxon>Actinomycetota</taxon>
        <taxon>Actinomycetes</taxon>
        <taxon>Micrococcales</taxon>
        <taxon>Micrococcaceae</taxon>
        <taxon>Yaniella</taxon>
    </lineage>
</organism>
<dbReference type="EMBL" id="BAAAMN010000036">
    <property type="protein sequence ID" value="GAA2037984.1"/>
    <property type="molecule type" value="Genomic_DNA"/>
</dbReference>
<comment type="caution">
    <text evidence="2">The sequence shown here is derived from an EMBL/GenBank/DDBJ whole genome shotgun (WGS) entry which is preliminary data.</text>
</comment>
<evidence type="ECO:0000256" key="1">
    <source>
        <dbReference type="SAM" id="MobiDB-lite"/>
    </source>
</evidence>
<accession>A0ABP5G2Y3</accession>
<evidence type="ECO:0000313" key="3">
    <source>
        <dbReference type="Proteomes" id="UP001501461"/>
    </source>
</evidence>